<gene>
    <name evidence="15" type="ordered locus">Mnod_2174</name>
</gene>
<evidence type="ECO:0000259" key="13">
    <source>
        <dbReference type="SMART" id="SM00919"/>
    </source>
</evidence>
<dbReference type="SMART" id="SM01274">
    <property type="entry name" value="malic"/>
    <property type="match status" value="1"/>
</dbReference>
<keyword evidence="6 10" id="KW-0479">Metal-binding</keyword>
<dbReference type="GO" id="GO:0008959">
    <property type="term" value="F:phosphate acetyltransferase activity"/>
    <property type="evidence" value="ECO:0007669"/>
    <property type="project" value="UniProtKB-EC"/>
</dbReference>
<feature type="binding site" evidence="11">
    <location>
        <begin position="86"/>
        <end position="93"/>
    </location>
    <ligand>
        <name>NADP(+)</name>
        <dbReference type="ChEBI" id="CHEBI:58349"/>
    </ligand>
</feature>
<feature type="domain" description="Malic enzyme N-terminal" evidence="14">
    <location>
        <begin position="28"/>
        <end position="161"/>
    </location>
</feature>
<dbReference type="InterPro" id="IPR051674">
    <property type="entry name" value="Malate_Decarboxylase"/>
</dbReference>
<comment type="cofactor">
    <cofactor evidence="2">
        <name>Mg(2+)</name>
        <dbReference type="ChEBI" id="CHEBI:18420"/>
    </cofactor>
</comment>
<reference evidence="15 16" key="1">
    <citation type="submission" date="2009-01" db="EMBL/GenBank/DDBJ databases">
        <title>Complete sequence of chromosome of Methylobacterium nodulans ORS 2060.</title>
        <authorList>
            <consortium name="US DOE Joint Genome Institute"/>
            <person name="Lucas S."/>
            <person name="Copeland A."/>
            <person name="Lapidus A."/>
            <person name="Glavina del Rio T."/>
            <person name="Dalin E."/>
            <person name="Tice H."/>
            <person name="Bruce D."/>
            <person name="Goodwin L."/>
            <person name="Pitluck S."/>
            <person name="Sims D."/>
            <person name="Brettin T."/>
            <person name="Detter J.C."/>
            <person name="Han C."/>
            <person name="Larimer F."/>
            <person name="Land M."/>
            <person name="Hauser L."/>
            <person name="Kyrpides N."/>
            <person name="Ivanova N."/>
            <person name="Marx C.J."/>
            <person name="Richardson P."/>
        </authorList>
    </citation>
    <scope>NUCLEOTIDE SEQUENCE [LARGE SCALE GENOMIC DNA]</scope>
    <source>
        <strain evidence="16">LMG 21967 / CNCM I-2342 / ORS 2060</strain>
    </source>
</reference>
<feature type="compositionally biased region" description="Polar residues" evidence="12">
    <location>
        <begin position="776"/>
        <end position="786"/>
    </location>
</feature>
<feature type="binding site" evidence="11">
    <location>
        <position position="297"/>
    </location>
    <ligand>
        <name>a divalent metal cation</name>
        <dbReference type="ChEBI" id="CHEBI:60240"/>
    </ligand>
</feature>
<feature type="binding site" evidence="11">
    <location>
        <position position="172"/>
    </location>
    <ligand>
        <name>a divalent metal cation</name>
        <dbReference type="ChEBI" id="CHEBI:60240"/>
    </ligand>
</feature>
<feature type="binding site" evidence="10">
    <location>
        <position position="146"/>
    </location>
    <ligand>
        <name>a divalent metal cation</name>
        <dbReference type="ChEBI" id="CHEBI:60240"/>
    </ligand>
</feature>
<dbReference type="Pfam" id="PF00390">
    <property type="entry name" value="malic"/>
    <property type="match status" value="1"/>
</dbReference>
<keyword evidence="16" id="KW-1185">Reference proteome</keyword>
<evidence type="ECO:0000256" key="9">
    <source>
        <dbReference type="PIRSR" id="PIRSR036684-1"/>
    </source>
</evidence>
<dbReference type="InterPro" id="IPR012301">
    <property type="entry name" value="Malic_N_dom"/>
</dbReference>
<keyword evidence="15" id="KW-0808">Transferase</keyword>
<dbReference type="EC" id="1.1.1.40" evidence="15"/>
<dbReference type="eggNOG" id="COG0281">
    <property type="taxonomic scope" value="Bacteria"/>
</dbReference>
<comment type="cofactor">
    <cofactor evidence="1">
        <name>Mn(2+)</name>
        <dbReference type="ChEBI" id="CHEBI:29035"/>
    </cofactor>
</comment>
<dbReference type="SUPFAM" id="SSF51735">
    <property type="entry name" value="NAD(P)-binding Rossmann-fold domains"/>
    <property type="match status" value="1"/>
</dbReference>
<keyword evidence="7 15" id="KW-0560">Oxidoreductase</keyword>
<evidence type="ECO:0000256" key="1">
    <source>
        <dbReference type="ARBA" id="ARBA00001936"/>
    </source>
</evidence>
<dbReference type="GO" id="GO:0004473">
    <property type="term" value="F:malate dehydrogenase (decarboxylating) (NADP+) activity"/>
    <property type="evidence" value="ECO:0007669"/>
    <property type="project" value="UniProtKB-EC"/>
</dbReference>
<keyword evidence="15" id="KW-0012">Acyltransferase</keyword>
<dbReference type="InterPro" id="IPR037062">
    <property type="entry name" value="Malic_N_dom_sf"/>
</dbReference>
<dbReference type="InterPro" id="IPR045213">
    <property type="entry name" value="Malic_NAD-bd_bact_type"/>
</dbReference>
<dbReference type="InterPro" id="IPR042112">
    <property type="entry name" value="P_AcTrfase_dom2"/>
</dbReference>
<evidence type="ECO:0000256" key="11">
    <source>
        <dbReference type="PIRSR" id="PIRSR036684-3"/>
    </source>
</evidence>
<evidence type="ECO:0000256" key="8">
    <source>
        <dbReference type="ARBA" id="ARBA00023268"/>
    </source>
</evidence>
<dbReference type="GO" id="GO:0051287">
    <property type="term" value="F:NAD binding"/>
    <property type="evidence" value="ECO:0007669"/>
    <property type="project" value="InterPro"/>
</dbReference>
<feature type="domain" description="Malic enzyme NAD-binding" evidence="13">
    <location>
        <begin position="173"/>
        <end position="410"/>
    </location>
</feature>
<dbReference type="InterPro" id="IPR036291">
    <property type="entry name" value="NAD(P)-bd_dom_sf"/>
</dbReference>
<evidence type="ECO:0000259" key="14">
    <source>
        <dbReference type="SMART" id="SM01274"/>
    </source>
</evidence>
<dbReference type="CDD" id="cd05311">
    <property type="entry name" value="NAD_bind_2_malic_enz"/>
    <property type="match status" value="1"/>
</dbReference>
<dbReference type="SUPFAM" id="SSF53659">
    <property type="entry name" value="Isocitrate/Isopropylmalate dehydrogenase-like"/>
    <property type="match status" value="1"/>
</dbReference>
<comment type="subunit">
    <text evidence="5">Homooctamer.</text>
</comment>
<dbReference type="FunFam" id="3.40.50.10380:FF:000003">
    <property type="entry name" value="NADP-dependent malic enzyme"/>
    <property type="match status" value="1"/>
</dbReference>
<keyword evidence="8" id="KW-0511">Multifunctional enzyme</keyword>
<name>B8IUT8_METNO</name>
<dbReference type="InterPro" id="IPR046346">
    <property type="entry name" value="Aminoacid_DH-like_N_sf"/>
</dbReference>
<organism evidence="15 16">
    <name type="scientific">Methylobacterium nodulans (strain LMG 21967 / CNCM I-2342 / ORS 2060)</name>
    <dbReference type="NCBI Taxonomy" id="460265"/>
    <lineage>
        <taxon>Bacteria</taxon>
        <taxon>Pseudomonadati</taxon>
        <taxon>Pseudomonadota</taxon>
        <taxon>Alphaproteobacteria</taxon>
        <taxon>Hyphomicrobiales</taxon>
        <taxon>Methylobacteriaceae</taxon>
        <taxon>Methylobacterium</taxon>
    </lineage>
</organism>
<dbReference type="InterPro" id="IPR012302">
    <property type="entry name" value="Malic_NAD-bd"/>
</dbReference>
<dbReference type="InterPro" id="IPR012188">
    <property type="entry name" value="ME_PTA"/>
</dbReference>
<dbReference type="EMBL" id="CP001349">
    <property type="protein sequence ID" value="ACL57156.1"/>
    <property type="molecule type" value="Genomic_DNA"/>
</dbReference>
<accession>B8IUT8</accession>
<evidence type="ECO:0000256" key="5">
    <source>
        <dbReference type="ARBA" id="ARBA00011823"/>
    </source>
</evidence>
<evidence type="ECO:0000256" key="10">
    <source>
        <dbReference type="PIRSR" id="PIRSR036684-2"/>
    </source>
</evidence>
<keyword evidence="11" id="KW-0521">NADP</keyword>
<dbReference type="InterPro" id="IPR042113">
    <property type="entry name" value="P_AcTrfase_dom1"/>
</dbReference>
<evidence type="ECO:0000256" key="7">
    <source>
        <dbReference type="ARBA" id="ARBA00023002"/>
    </source>
</evidence>
<dbReference type="Gene3D" id="3.40.50.720">
    <property type="entry name" value="NAD(P)-binding Rossmann-like Domain"/>
    <property type="match status" value="1"/>
</dbReference>
<dbReference type="PROSITE" id="PS00331">
    <property type="entry name" value="MALIC_ENZYMES"/>
    <property type="match status" value="1"/>
</dbReference>
<evidence type="ECO:0000313" key="15">
    <source>
        <dbReference type="EMBL" id="ACL57156.1"/>
    </source>
</evidence>
<dbReference type="Gene3D" id="3.40.50.10380">
    <property type="entry name" value="Malic enzyme, N-terminal domain"/>
    <property type="match status" value="1"/>
</dbReference>
<protein>
    <submittedName>
        <fullName evidence="15">Phosphate acetyl/butaryl transferase</fullName>
        <ecNumber evidence="15">1.1.1.40</ecNumber>
        <ecNumber evidence="15">2.3.1.8</ecNumber>
    </submittedName>
</protein>
<dbReference type="eggNOG" id="COG0280">
    <property type="taxonomic scope" value="Bacteria"/>
</dbReference>
<comment type="similarity">
    <text evidence="4">In the C-terminal section; belongs to the phosphate acetyltransferase and butyryltransferase family.</text>
</comment>
<evidence type="ECO:0000256" key="6">
    <source>
        <dbReference type="ARBA" id="ARBA00022723"/>
    </source>
</evidence>
<evidence type="ECO:0000256" key="3">
    <source>
        <dbReference type="ARBA" id="ARBA00007686"/>
    </source>
</evidence>
<dbReference type="PIRSF" id="PIRSF036684">
    <property type="entry name" value="ME_PTA"/>
    <property type="match status" value="1"/>
</dbReference>
<dbReference type="FunFam" id="3.40.50.720:FF:000095">
    <property type="entry name" value="NADP-dependent malic enzyme"/>
    <property type="match status" value="1"/>
</dbReference>
<feature type="binding site" evidence="10">
    <location>
        <position position="147"/>
    </location>
    <ligand>
        <name>a divalent metal cation</name>
        <dbReference type="ChEBI" id="CHEBI:60240"/>
    </ligand>
</feature>
<dbReference type="PANTHER" id="PTHR43237">
    <property type="entry name" value="NADP-DEPENDENT MALIC ENZYME"/>
    <property type="match status" value="1"/>
</dbReference>
<dbReference type="AlphaFoldDB" id="B8IUT8"/>
<dbReference type="Pfam" id="PF03949">
    <property type="entry name" value="Malic_M"/>
    <property type="match status" value="1"/>
</dbReference>
<dbReference type="EC" id="2.3.1.8" evidence="15"/>
<dbReference type="Pfam" id="PF01515">
    <property type="entry name" value="PTA_PTB"/>
    <property type="match status" value="1"/>
</dbReference>
<dbReference type="STRING" id="460265.Mnod_2174"/>
<evidence type="ECO:0000256" key="2">
    <source>
        <dbReference type="ARBA" id="ARBA00001946"/>
    </source>
</evidence>
<feature type="active site" description="Proton acceptor" evidence="9">
    <location>
        <position position="104"/>
    </location>
</feature>
<comment type="similarity">
    <text evidence="3">In the N-terminal section; belongs to the malic enzymes family.</text>
</comment>
<dbReference type="InterPro" id="IPR002505">
    <property type="entry name" value="PTA_PTB"/>
</dbReference>
<dbReference type="HOGENOM" id="CLU_012366_0_0_5"/>
<dbReference type="Proteomes" id="UP000008207">
    <property type="component" value="Chromosome"/>
</dbReference>
<dbReference type="GO" id="GO:0046872">
    <property type="term" value="F:metal ion binding"/>
    <property type="evidence" value="ECO:0007669"/>
    <property type="project" value="UniProtKB-KW"/>
</dbReference>
<feature type="region of interest" description="Disordered" evidence="12">
    <location>
        <begin position="764"/>
        <end position="786"/>
    </location>
</feature>
<dbReference type="SMART" id="SM00919">
    <property type="entry name" value="Malic_M"/>
    <property type="match status" value="1"/>
</dbReference>
<proteinExistence type="inferred from homology"/>
<dbReference type="GO" id="GO:0006108">
    <property type="term" value="P:malate metabolic process"/>
    <property type="evidence" value="ECO:0007669"/>
    <property type="project" value="InterPro"/>
</dbReference>
<dbReference type="PANTHER" id="PTHR43237:SF4">
    <property type="entry name" value="NADP-DEPENDENT MALIC ENZYME"/>
    <property type="match status" value="1"/>
</dbReference>
<sequence length="786" mass="84092">MRGENAVSETISDDLKSGALFYHRNPRPGKLEIQPTKPLGNQRDLALAYSPGVAAACEAIAADPEEAATLTSRQNLVAVVSNGTAVLGLGAIGPLASKPVMEGKAVLFKKFAGIDVFDIEVAEKEVSRLVDVVAALEPTFGGINLEDIKAPECFEVEEQCRARMNIPVFHDDQHGTAIIVAAAVLNALELAGKQLSDVRIVTSGAGAAALACLNLLVSLGARRQNITVTDIEGVVYEGREALMDRWKAVYAQKTDARTLAEVIPGADIFLGLSAGGVLKPEYLDRMAEKPLILALANPYPEIMPNLAEERRPDAMICTGRSDFPNQVNNVLCFPYIFRGALDVGATTINEEMKAAAVKAIAGLARETPSDVVARAYGGEARPFGPHSLIPSPFDPRLILRIAPAVAKAAMETGVAKRPLPDIQAYAESLDRFVHRSGFIMKPVFTQAKQDPRRVVYAEGEDERVLRAVQAIVEEGLAKPILVGRPNVVETRLKRFGLSIRRGEDFELINPEDDPRYRHYVQTYMDLAGRRGITPDAARTLVRTNTTVIGALMVQRGEADALICGLEGRFESKLRTIHDIIGLAPGSKDFAALSLIVTAQGAYFLADTHVRPDPSVEEIADVAIACGDTVRRFGLTPKIALVSHADFGSFDTPSARKMRNALTLIRERAPDLEIDGEMGADTALSQVVRDRVLPNSRLKGEANVLIMPNLDAANIAFQMAKMLANALPVGPLLIGPAKPAHILTPSVTARGIVNITAAAVVEAQASSGTAPPVPETSAETGTPLISG</sequence>
<dbReference type="InterPro" id="IPR015884">
    <property type="entry name" value="Malic_enzyme_CS"/>
</dbReference>
<evidence type="ECO:0000256" key="4">
    <source>
        <dbReference type="ARBA" id="ARBA00008756"/>
    </source>
</evidence>
<dbReference type="Gene3D" id="3.40.50.10750">
    <property type="entry name" value="Isocitrate/Isopropylmalate dehydrogenase-like"/>
    <property type="match status" value="1"/>
</dbReference>
<evidence type="ECO:0000256" key="12">
    <source>
        <dbReference type="SAM" id="MobiDB-lite"/>
    </source>
</evidence>
<dbReference type="KEGG" id="mno:Mnod_2174"/>
<dbReference type="SUPFAM" id="SSF53223">
    <property type="entry name" value="Aminoacid dehydrogenase-like, N-terminal domain"/>
    <property type="match status" value="1"/>
</dbReference>
<dbReference type="Gene3D" id="3.40.50.10950">
    <property type="match status" value="1"/>
</dbReference>
<evidence type="ECO:0000313" key="16">
    <source>
        <dbReference type="Proteomes" id="UP000008207"/>
    </source>
</evidence>